<evidence type="ECO:0000256" key="1">
    <source>
        <dbReference type="PROSITE-ProRule" id="PRU00169"/>
    </source>
</evidence>
<proteinExistence type="predicted"/>
<dbReference type="PROSITE" id="PS50110">
    <property type="entry name" value="RESPONSE_REGULATORY"/>
    <property type="match status" value="1"/>
</dbReference>
<name>A0ABS7VMZ0_9HYPH</name>
<dbReference type="Gene3D" id="3.40.50.2300">
    <property type="match status" value="1"/>
</dbReference>
<feature type="domain" description="Response regulatory" evidence="2">
    <location>
        <begin position="2"/>
        <end position="111"/>
    </location>
</feature>
<dbReference type="InterPro" id="IPR001789">
    <property type="entry name" value="Sig_transdc_resp-reg_receiver"/>
</dbReference>
<comment type="caution">
    <text evidence="3">The sequence shown here is derived from an EMBL/GenBank/DDBJ whole genome shotgun (WGS) entry which is preliminary data.</text>
</comment>
<evidence type="ECO:0000313" key="3">
    <source>
        <dbReference type="EMBL" id="MBZ6076531.1"/>
    </source>
</evidence>
<reference evidence="3 4" key="1">
    <citation type="submission" date="2021-09" db="EMBL/GenBank/DDBJ databases">
        <title>The complete genome sequence of a new microorganism.</title>
        <authorList>
            <person name="Zi Z."/>
        </authorList>
    </citation>
    <scope>NUCLEOTIDE SEQUENCE [LARGE SCALE GENOMIC DNA]</scope>
    <source>
        <strain evidence="3 4">WGZ8</strain>
    </source>
</reference>
<dbReference type="InterPro" id="IPR011006">
    <property type="entry name" value="CheY-like_superfamily"/>
</dbReference>
<accession>A0ABS7VMZ0</accession>
<feature type="modified residue" description="4-aspartylphosphate" evidence="1">
    <location>
        <position position="51"/>
    </location>
</feature>
<gene>
    <name evidence="3" type="ORF">K9B37_09590</name>
</gene>
<sequence length="133" mass="14730">MRILILEDDPFIAMDLEMILQDRAHEIIGIYSSIRAARAHLADEFDYALLDIDVVDGKSFDVAVELLERKVPFAFVSASLPGDIPAGLERVAFIAKPFEEMAILRCIEGKLSDGNLDEERARSGLSSCCMQPS</sequence>
<dbReference type="SUPFAM" id="SSF52172">
    <property type="entry name" value="CheY-like"/>
    <property type="match status" value="1"/>
</dbReference>
<evidence type="ECO:0000313" key="4">
    <source>
        <dbReference type="Proteomes" id="UP000704176"/>
    </source>
</evidence>
<dbReference type="Proteomes" id="UP000704176">
    <property type="component" value="Unassembled WGS sequence"/>
</dbReference>
<dbReference type="RefSeq" id="WP_224312861.1">
    <property type="nucleotide sequence ID" value="NZ_JAIRBM010000006.1"/>
</dbReference>
<protein>
    <submittedName>
        <fullName evidence="3">Response regulator</fullName>
    </submittedName>
</protein>
<dbReference type="SMART" id="SM00448">
    <property type="entry name" value="REC"/>
    <property type="match status" value="1"/>
</dbReference>
<evidence type="ECO:0000259" key="2">
    <source>
        <dbReference type="PROSITE" id="PS50110"/>
    </source>
</evidence>
<dbReference type="EMBL" id="JAIRBM010000006">
    <property type="protein sequence ID" value="MBZ6076531.1"/>
    <property type="molecule type" value="Genomic_DNA"/>
</dbReference>
<organism evidence="3 4">
    <name type="scientific">Microvirga puerhi</name>
    <dbReference type="NCBI Taxonomy" id="2876078"/>
    <lineage>
        <taxon>Bacteria</taxon>
        <taxon>Pseudomonadati</taxon>
        <taxon>Pseudomonadota</taxon>
        <taxon>Alphaproteobacteria</taxon>
        <taxon>Hyphomicrobiales</taxon>
        <taxon>Methylobacteriaceae</taxon>
        <taxon>Microvirga</taxon>
    </lineage>
</organism>
<keyword evidence="1" id="KW-0597">Phosphoprotein</keyword>
<keyword evidence="4" id="KW-1185">Reference proteome</keyword>